<gene>
    <name evidence="2" type="ORF">COPG_00069</name>
</gene>
<evidence type="ECO:0000313" key="2">
    <source>
        <dbReference type="EMBL" id="AFK66665.1"/>
    </source>
</evidence>
<organism evidence="2 3">
    <name type="scientific">Colwellia phage 9A</name>
    <dbReference type="NCBI Taxonomy" id="765765"/>
    <lineage>
        <taxon>Viruses</taxon>
        <taxon>Duplodnaviria</taxon>
        <taxon>Heunggongvirae</taxon>
        <taxon>Uroviricota</taxon>
        <taxon>Caudoviricetes</taxon>
        <taxon>Franklinbayvirus</taxon>
        <taxon>Franklinbayvirus fv9A</taxon>
    </lineage>
</organism>
<dbReference type="EMBL" id="HQ317390">
    <property type="protein sequence ID" value="AFK66665.1"/>
    <property type="molecule type" value="Genomic_DNA"/>
</dbReference>
<sequence>MTQLIIPDVREFDEVKRHLIGAVLIPNRFDLHDEGLSVNEVESACHYYNENHFGSCDINHLFDVDCAVVIESYILESEMTIGNKTHTAGTWIAKTKIDHSLVGDVIWESILNGELSGYSPEGKVFEHEILGEVE</sequence>
<dbReference type="RefSeq" id="YP_006489255.1">
    <property type="nucleotide sequence ID" value="NC_018088.1"/>
</dbReference>
<protein>
    <recommendedName>
        <fullName evidence="1">Phage-like element PBSX protein XkdF domain-containing protein</fullName>
    </recommendedName>
</protein>
<feature type="domain" description="Phage-like element PBSX protein XkdF" evidence="1">
    <location>
        <begin position="13"/>
        <end position="122"/>
    </location>
</feature>
<keyword evidence="3" id="KW-1185">Reference proteome</keyword>
<accession>I3UMF0</accession>
<evidence type="ECO:0000259" key="1">
    <source>
        <dbReference type="Pfam" id="PF14550"/>
    </source>
</evidence>
<name>I3UMF0_9CAUD</name>
<dbReference type="KEGG" id="vg:13165486"/>
<dbReference type="GeneID" id="13165486"/>
<reference evidence="2 3" key="1">
    <citation type="journal article" date="2013" name="Extremophiles">
        <title>Genomic analysis of cold-active Colwelliaphage 9A and psychrophilic phage-host interactions.</title>
        <authorList>
            <person name="Colangelo-Lillis J.R."/>
            <person name="Deming J.W."/>
        </authorList>
    </citation>
    <scope>NUCLEOTIDE SEQUENCE [LARGE SCALE GENOMIC DNA]</scope>
    <source>
        <strain evidence="2">9A</strain>
    </source>
</reference>
<evidence type="ECO:0000313" key="3">
    <source>
        <dbReference type="Proteomes" id="UP000005266"/>
    </source>
</evidence>
<dbReference type="InterPro" id="IPR027924">
    <property type="entry name" value="XkdF"/>
</dbReference>
<dbReference type="Pfam" id="PF14550">
    <property type="entry name" value="Peptidase_S78_2"/>
    <property type="match status" value="1"/>
</dbReference>
<proteinExistence type="predicted"/>
<dbReference type="Proteomes" id="UP000005266">
    <property type="component" value="Segment"/>
</dbReference>